<accession>A0AAV7SY28</accession>
<dbReference type="AlphaFoldDB" id="A0AAV7SY28"/>
<evidence type="ECO:0000313" key="2">
    <source>
        <dbReference type="EMBL" id="KAJ1169083.1"/>
    </source>
</evidence>
<evidence type="ECO:0000256" key="1">
    <source>
        <dbReference type="SAM" id="MobiDB-lite"/>
    </source>
</evidence>
<dbReference type="EMBL" id="JANPWB010000007">
    <property type="protein sequence ID" value="KAJ1169083.1"/>
    <property type="molecule type" value="Genomic_DNA"/>
</dbReference>
<feature type="region of interest" description="Disordered" evidence="1">
    <location>
        <begin position="1"/>
        <end position="129"/>
    </location>
</feature>
<keyword evidence="3" id="KW-1185">Reference proteome</keyword>
<name>A0AAV7SY28_PLEWA</name>
<organism evidence="2 3">
    <name type="scientific">Pleurodeles waltl</name>
    <name type="common">Iberian ribbed newt</name>
    <dbReference type="NCBI Taxonomy" id="8319"/>
    <lineage>
        <taxon>Eukaryota</taxon>
        <taxon>Metazoa</taxon>
        <taxon>Chordata</taxon>
        <taxon>Craniata</taxon>
        <taxon>Vertebrata</taxon>
        <taxon>Euteleostomi</taxon>
        <taxon>Amphibia</taxon>
        <taxon>Batrachia</taxon>
        <taxon>Caudata</taxon>
        <taxon>Salamandroidea</taxon>
        <taxon>Salamandridae</taxon>
        <taxon>Pleurodelinae</taxon>
        <taxon>Pleurodeles</taxon>
    </lineage>
</organism>
<evidence type="ECO:0000313" key="3">
    <source>
        <dbReference type="Proteomes" id="UP001066276"/>
    </source>
</evidence>
<sequence>MWNHVGASPWQAEQCGTTWEPANGKQSNVEPRGSQPMVSKAMWNPGKPANGKQSNVEPCGSQPMVSRAMWNPGNPANGKQSNVEPRGSQPMPLILLVEGRDEEEEEGCKISEEKEIEEESKEVEGLLSSEEGTGLSWVKMELPPGPSLEESFITIFVSKGKEERQI</sequence>
<gene>
    <name evidence="2" type="ORF">NDU88_000989</name>
</gene>
<dbReference type="Proteomes" id="UP001066276">
    <property type="component" value="Chromosome 4_1"/>
</dbReference>
<reference evidence="2" key="1">
    <citation type="journal article" date="2022" name="bioRxiv">
        <title>Sequencing and chromosome-scale assembly of the giantPleurodeles waltlgenome.</title>
        <authorList>
            <person name="Brown T."/>
            <person name="Elewa A."/>
            <person name="Iarovenko S."/>
            <person name="Subramanian E."/>
            <person name="Araus A.J."/>
            <person name="Petzold A."/>
            <person name="Susuki M."/>
            <person name="Suzuki K.-i.T."/>
            <person name="Hayashi T."/>
            <person name="Toyoda A."/>
            <person name="Oliveira C."/>
            <person name="Osipova E."/>
            <person name="Leigh N.D."/>
            <person name="Simon A."/>
            <person name="Yun M.H."/>
        </authorList>
    </citation>
    <scope>NUCLEOTIDE SEQUENCE</scope>
    <source>
        <strain evidence="2">20211129_DDA</strain>
        <tissue evidence="2">Liver</tissue>
    </source>
</reference>
<protein>
    <submittedName>
        <fullName evidence="2">Uncharacterized protein</fullName>
    </submittedName>
</protein>
<proteinExistence type="predicted"/>
<comment type="caution">
    <text evidence="2">The sequence shown here is derived from an EMBL/GenBank/DDBJ whole genome shotgun (WGS) entry which is preliminary data.</text>
</comment>